<protein>
    <submittedName>
        <fullName evidence="4">Inositol-1-monophosphatase</fullName>
        <ecNumber evidence="4">3.1.3.25</ecNumber>
    </submittedName>
</protein>
<organism evidence="4">
    <name type="scientific">hydrothermal vent metagenome</name>
    <dbReference type="NCBI Taxonomy" id="652676"/>
    <lineage>
        <taxon>unclassified sequences</taxon>
        <taxon>metagenomes</taxon>
        <taxon>ecological metagenomes</taxon>
    </lineage>
</organism>
<dbReference type="SUPFAM" id="SSF56655">
    <property type="entry name" value="Carbohydrate phosphatase"/>
    <property type="match status" value="1"/>
</dbReference>
<dbReference type="PANTHER" id="PTHR20854">
    <property type="entry name" value="INOSITOL MONOPHOSPHATASE"/>
    <property type="match status" value="1"/>
</dbReference>
<evidence type="ECO:0000256" key="1">
    <source>
        <dbReference type="ARBA" id="ARBA00022723"/>
    </source>
</evidence>
<dbReference type="CDD" id="cd01637">
    <property type="entry name" value="IMPase_like"/>
    <property type="match status" value="1"/>
</dbReference>
<dbReference type="Gene3D" id="3.30.540.10">
    <property type="entry name" value="Fructose-1,6-Bisphosphatase, subunit A, domain 1"/>
    <property type="match status" value="1"/>
</dbReference>
<dbReference type="InterPro" id="IPR020550">
    <property type="entry name" value="Inositol_monophosphatase_CS"/>
</dbReference>
<dbReference type="Pfam" id="PF00459">
    <property type="entry name" value="Inositol_P"/>
    <property type="match status" value="1"/>
</dbReference>
<dbReference type="PANTHER" id="PTHR20854:SF4">
    <property type="entry name" value="INOSITOL-1-MONOPHOSPHATASE-RELATED"/>
    <property type="match status" value="1"/>
</dbReference>
<gene>
    <name evidence="4" type="ORF">MNBD_GAMMA21-340</name>
</gene>
<dbReference type="GO" id="GO:0007165">
    <property type="term" value="P:signal transduction"/>
    <property type="evidence" value="ECO:0007669"/>
    <property type="project" value="TreeGrafter"/>
</dbReference>
<dbReference type="InterPro" id="IPR020583">
    <property type="entry name" value="Inositol_monoP_metal-BS"/>
</dbReference>
<dbReference type="GO" id="GO:0008934">
    <property type="term" value="F:inositol monophosphate 1-phosphatase activity"/>
    <property type="evidence" value="ECO:0007669"/>
    <property type="project" value="TreeGrafter"/>
</dbReference>
<dbReference type="PROSITE" id="PS00630">
    <property type="entry name" value="IMP_2"/>
    <property type="match status" value="1"/>
</dbReference>
<evidence type="ECO:0000256" key="3">
    <source>
        <dbReference type="ARBA" id="ARBA00022842"/>
    </source>
</evidence>
<sequence length="268" mass="29836">MFELPNLKQLIDIVRLAAKNELLPRFHSHARRINSDKKSDHSLITEADLAMQKTLHEKFSSHWPKITFLGEEMPKSQQEAVLADSAEGVWVVDPIDGTSNYSLGIPYYAVSVALVKEDKIQLAVVYDPSRDECFSAQIDQGACLNDIRLELSDVSEVNEILTALVDFKRLAPELAQKIIAAPPYQSQRSFGSVALDWCWIAAARGDVNVHGKQNLWDYCAGALILSEAGGINSTLEGEPVFNGSLNPRSAVLAINEAVYRRWYEFLTC</sequence>
<name>A0A3B0ZVF8_9ZZZZ</name>
<keyword evidence="3" id="KW-0460">Magnesium</keyword>
<dbReference type="GO" id="GO:0006020">
    <property type="term" value="P:inositol metabolic process"/>
    <property type="evidence" value="ECO:0007669"/>
    <property type="project" value="TreeGrafter"/>
</dbReference>
<dbReference type="EMBL" id="UOFR01000010">
    <property type="protein sequence ID" value="VAW91337.1"/>
    <property type="molecule type" value="Genomic_DNA"/>
</dbReference>
<evidence type="ECO:0000313" key="4">
    <source>
        <dbReference type="EMBL" id="VAW91337.1"/>
    </source>
</evidence>
<accession>A0A3B0ZVF8</accession>
<dbReference type="AlphaFoldDB" id="A0A3B0ZVF8"/>
<dbReference type="GO" id="GO:0046854">
    <property type="term" value="P:phosphatidylinositol phosphate biosynthetic process"/>
    <property type="evidence" value="ECO:0007669"/>
    <property type="project" value="InterPro"/>
</dbReference>
<proteinExistence type="predicted"/>
<keyword evidence="2 4" id="KW-0378">Hydrolase</keyword>
<reference evidence="4" key="1">
    <citation type="submission" date="2018-06" db="EMBL/GenBank/DDBJ databases">
        <authorList>
            <person name="Zhirakovskaya E."/>
        </authorList>
    </citation>
    <scope>NUCLEOTIDE SEQUENCE</scope>
</reference>
<dbReference type="EC" id="3.1.3.25" evidence="4"/>
<dbReference type="GO" id="GO:0046872">
    <property type="term" value="F:metal ion binding"/>
    <property type="evidence" value="ECO:0007669"/>
    <property type="project" value="UniProtKB-KW"/>
</dbReference>
<evidence type="ECO:0000256" key="2">
    <source>
        <dbReference type="ARBA" id="ARBA00022801"/>
    </source>
</evidence>
<dbReference type="PROSITE" id="PS00629">
    <property type="entry name" value="IMP_1"/>
    <property type="match status" value="1"/>
</dbReference>
<dbReference type="Gene3D" id="3.40.190.80">
    <property type="match status" value="1"/>
</dbReference>
<keyword evidence="1" id="KW-0479">Metal-binding</keyword>
<dbReference type="InterPro" id="IPR000760">
    <property type="entry name" value="Inositol_monophosphatase-like"/>
</dbReference>
<dbReference type="PRINTS" id="PR00377">
    <property type="entry name" value="IMPHPHTASES"/>
</dbReference>